<dbReference type="RefSeq" id="WP_310416171.1">
    <property type="nucleotide sequence ID" value="NZ_JAVDYC010000001.1"/>
</dbReference>
<keyword evidence="2" id="KW-0732">Signal</keyword>
<evidence type="ECO:0000256" key="1">
    <source>
        <dbReference type="SAM" id="MobiDB-lite"/>
    </source>
</evidence>
<reference evidence="3 4" key="1">
    <citation type="submission" date="2023-07" db="EMBL/GenBank/DDBJ databases">
        <title>Sequencing the genomes of 1000 actinobacteria strains.</title>
        <authorList>
            <person name="Klenk H.-P."/>
        </authorList>
    </citation>
    <scope>NUCLEOTIDE SEQUENCE [LARGE SCALE GENOMIC DNA]</scope>
    <source>
        <strain evidence="3 4">DSM 44711</strain>
    </source>
</reference>
<evidence type="ECO:0000313" key="4">
    <source>
        <dbReference type="Proteomes" id="UP001183629"/>
    </source>
</evidence>
<accession>A0AAE3ZRU7</accession>
<dbReference type="AlphaFoldDB" id="A0AAE3ZRU7"/>
<organism evidence="3 4">
    <name type="scientific">Catenuloplanes niger</name>
    <dbReference type="NCBI Taxonomy" id="587534"/>
    <lineage>
        <taxon>Bacteria</taxon>
        <taxon>Bacillati</taxon>
        <taxon>Actinomycetota</taxon>
        <taxon>Actinomycetes</taxon>
        <taxon>Micromonosporales</taxon>
        <taxon>Micromonosporaceae</taxon>
        <taxon>Catenuloplanes</taxon>
    </lineage>
</organism>
<keyword evidence="4" id="KW-1185">Reference proteome</keyword>
<gene>
    <name evidence="3" type="ORF">J2S44_004016</name>
</gene>
<feature type="chain" id="PRO_5041993789" description="Ribosomally synthesized peptide with SipW-like signal peptide" evidence="2">
    <location>
        <begin position="30"/>
        <end position="206"/>
    </location>
</feature>
<evidence type="ECO:0008006" key="5">
    <source>
        <dbReference type="Google" id="ProtNLM"/>
    </source>
</evidence>
<protein>
    <recommendedName>
        <fullName evidence="5">Ribosomally synthesized peptide with SipW-like signal peptide</fullName>
    </recommendedName>
</protein>
<dbReference type="EMBL" id="JAVDYC010000001">
    <property type="protein sequence ID" value="MDR7323766.1"/>
    <property type="molecule type" value="Genomic_DNA"/>
</dbReference>
<evidence type="ECO:0000256" key="2">
    <source>
        <dbReference type="SAM" id="SignalP"/>
    </source>
</evidence>
<comment type="caution">
    <text evidence="3">The sequence shown here is derived from an EMBL/GenBank/DDBJ whole genome shotgun (WGS) entry which is preliminary data.</text>
</comment>
<evidence type="ECO:0000313" key="3">
    <source>
        <dbReference type="EMBL" id="MDR7323766.1"/>
    </source>
</evidence>
<feature type="signal peptide" evidence="2">
    <location>
        <begin position="1"/>
        <end position="29"/>
    </location>
</feature>
<dbReference type="Proteomes" id="UP001183629">
    <property type="component" value="Unassembled WGS sequence"/>
</dbReference>
<feature type="region of interest" description="Disordered" evidence="1">
    <location>
        <begin position="182"/>
        <end position="206"/>
    </location>
</feature>
<sequence length="206" mass="20348">MSKTKKRGTTIAVAGAVAAVAIGGGVAWAAFAQSATAQNVAGSSAKFGVFTATGNFATGQGANMLPGDKADIVINVNLPSNNTANALIKSVTPTVGGKTVTPAAQADCAGQIDLAQYLPANLVIAKGADAKLILADAVTFRKTMTEACQGISFTTTWDVQVEATNDDASKVSADGVKLTAAPNGSALAPAGDDSAPAGNAVPGQKK</sequence>
<name>A0AAE3ZRU7_9ACTN</name>
<proteinExistence type="predicted"/>